<dbReference type="PANTHER" id="PTHR42032">
    <property type="entry name" value="YALI0E30679P"/>
    <property type="match status" value="1"/>
</dbReference>
<reference evidence="2 3" key="1">
    <citation type="submission" date="2017-01" db="EMBL/GenBank/DDBJ databases">
        <title>Draft genome sequence of Diplodia seriata F98.1, a fungal species involved in grapevine trunk diseases.</title>
        <authorList>
            <person name="Robert-Siegwald G."/>
            <person name="Vallet J."/>
            <person name="Abou-Mansour E."/>
            <person name="Xu J."/>
            <person name="Rey P."/>
            <person name="Bertsch C."/>
            <person name="Rego C."/>
            <person name="Larignon P."/>
            <person name="Fontaine F."/>
            <person name="Lebrun M.-H."/>
        </authorList>
    </citation>
    <scope>NUCLEOTIDE SEQUENCE [LARGE SCALE GENOMIC DNA]</scope>
    <source>
        <strain evidence="2 3">F98.1</strain>
    </source>
</reference>
<sequence length="480" mass="52559">MADDPPEPSARPFPVQPKQSSALRHRLPRSHTTPWDPSASSSSIAQPPHVLRRRSSMLSDFSSIRDSTDNILNPGSRDPDDLDQGDPSHWHSLPLVFAILPAVSGIFFTNGSAVVTDILLLGLASLLLNWCVRMPWEWYRAAQTPAPLVQAAGIGLADTIPEEDSEDDEVIEDSPIADAKSASEHSDTPGGTPAPERSPEYVAAVRELQFDQLYALAACFLGPVFGAYLLHAIRDSLSRPSEGLVSNYNLTIFLLAAEVRPASHLLRMLRARTMYLQRIVREQAEPDSKPDEPVVSDLGRRLSELESHMADVASANAAIKEKEKSAGSANSTEVVNSVRQTVQPQLDALNRAVRRYEKRATTQTMTTEARLQDLESRLKDALALAAAAARSGQQKKPGAVKILYDWLRTLLMIPVQAMWTLMVYPVQMLSSIAISVKKFLFGYTKKVDTKGKGRAKSVPDRGHGSLNGYRAQAGPSGSRR</sequence>
<feature type="region of interest" description="Disordered" evidence="1">
    <location>
        <begin position="162"/>
        <end position="197"/>
    </location>
</feature>
<feature type="compositionally biased region" description="Acidic residues" evidence="1">
    <location>
        <begin position="162"/>
        <end position="172"/>
    </location>
</feature>
<evidence type="ECO:0000313" key="3">
    <source>
        <dbReference type="Proteomes" id="UP000190776"/>
    </source>
</evidence>
<proteinExistence type="predicted"/>
<comment type="caution">
    <text evidence="2">The sequence shown here is derived from an EMBL/GenBank/DDBJ whole genome shotgun (WGS) entry which is preliminary data.</text>
</comment>
<accession>A0A1S8BNJ9</accession>
<dbReference type="STRING" id="420778.A0A1S8BNJ9"/>
<dbReference type="EMBL" id="MSZU01000074">
    <property type="protein sequence ID" value="OMP89122.1"/>
    <property type="molecule type" value="Genomic_DNA"/>
</dbReference>
<organism evidence="2 3">
    <name type="scientific">Diplodia seriata</name>
    <dbReference type="NCBI Taxonomy" id="420778"/>
    <lineage>
        <taxon>Eukaryota</taxon>
        <taxon>Fungi</taxon>
        <taxon>Dikarya</taxon>
        <taxon>Ascomycota</taxon>
        <taxon>Pezizomycotina</taxon>
        <taxon>Dothideomycetes</taxon>
        <taxon>Dothideomycetes incertae sedis</taxon>
        <taxon>Botryosphaeriales</taxon>
        <taxon>Botryosphaeriaceae</taxon>
        <taxon>Diplodia</taxon>
    </lineage>
</organism>
<dbReference type="PANTHER" id="PTHR42032:SF1">
    <property type="entry name" value="YALI0E30679P"/>
    <property type="match status" value="1"/>
</dbReference>
<gene>
    <name evidence="2" type="ORF">BK809_0005843</name>
</gene>
<evidence type="ECO:0000256" key="1">
    <source>
        <dbReference type="SAM" id="MobiDB-lite"/>
    </source>
</evidence>
<dbReference type="OrthoDB" id="5422510at2759"/>
<feature type="region of interest" description="Disordered" evidence="1">
    <location>
        <begin position="450"/>
        <end position="480"/>
    </location>
</feature>
<feature type="region of interest" description="Disordered" evidence="1">
    <location>
        <begin position="65"/>
        <end position="86"/>
    </location>
</feature>
<feature type="compositionally biased region" description="Basic and acidic residues" evidence="1">
    <location>
        <begin position="450"/>
        <end position="463"/>
    </location>
</feature>
<name>A0A1S8BNJ9_9PEZI</name>
<dbReference type="Proteomes" id="UP000190776">
    <property type="component" value="Unassembled WGS sequence"/>
</dbReference>
<protein>
    <submittedName>
        <fullName evidence="2">Uncharacterized protein</fullName>
    </submittedName>
</protein>
<feature type="region of interest" description="Disordered" evidence="1">
    <location>
        <begin position="1"/>
        <end position="47"/>
    </location>
</feature>
<dbReference type="AlphaFoldDB" id="A0A1S8BNJ9"/>
<evidence type="ECO:0000313" key="2">
    <source>
        <dbReference type="EMBL" id="OMP89122.1"/>
    </source>
</evidence>